<dbReference type="AlphaFoldDB" id="A0A838AY24"/>
<comment type="caution">
    <text evidence="1">The sequence shown here is derived from an EMBL/GenBank/DDBJ whole genome shotgun (WGS) entry which is preliminary data.</text>
</comment>
<dbReference type="EMBL" id="JACDTY010000001">
    <property type="protein sequence ID" value="MBA1138721.1"/>
    <property type="molecule type" value="Genomic_DNA"/>
</dbReference>
<gene>
    <name evidence="1" type="ORF">H0241_00425</name>
</gene>
<dbReference type="Proteomes" id="UP000558284">
    <property type="component" value="Unassembled WGS sequence"/>
</dbReference>
<evidence type="ECO:0000313" key="1">
    <source>
        <dbReference type="EMBL" id="MBA1138721.1"/>
    </source>
</evidence>
<keyword evidence="2" id="KW-1185">Reference proteome</keyword>
<organism evidence="1 2">
    <name type="scientific">Mesorhizobium neociceri</name>
    <dbReference type="NCBI Taxonomy" id="1307853"/>
    <lineage>
        <taxon>Bacteria</taxon>
        <taxon>Pseudomonadati</taxon>
        <taxon>Pseudomonadota</taxon>
        <taxon>Alphaproteobacteria</taxon>
        <taxon>Hyphomicrobiales</taxon>
        <taxon>Phyllobacteriaceae</taxon>
        <taxon>Mesorhizobium</taxon>
    </lineage>
</organism>
<proteinExistence type="predicted"/>
<sequence length="331" mass="37149">MQLPIDRLPISKSSRHAVLRDYFCDKDAEAVLGGAGWRLSLMWPDGLDRHVDPRLQQGLAWWGGDVTLPTMATARTRKGHVLSALYDSWTLQSWSEWVHASGICPDEHVLILHVDDHRDLASPRLFEENGRWKDPITGSFCDLEDPGSVTAAIESGAIGMGSFLTPFLHGFRQAEVRQLCQPPKVLSTQDFAIELATQRDDLLEPGRSRPAVELAPVARQTGPGRYRVTPDLADWLETLPDQPTVLHIDMDYFNNRYDGDTNWESRLNLFDPPMECILEKIDDLTAALAGSGLGSRLVDIVVAYSPGFFPAEYWEEAADRLIPELERIYGR</sequence>
<accession>A0A838AY24</accession>
<name>A0A838AY24_9HYPH</name>
<protein>
    <submittedName>
        <fullName evidence="1">Uncharacterized protein</fullName>
    </submittedName>
</protein>
<reference evidence="1 2" key="1">
    <citation type="submission" date="2020-07" db="EMBL/GenBank/DDBJ databases">
        <title>Definition of the novel symbiovar canariense within Mesorhizobium novociceri, a new species of genus Mesorhizobium nodulating Cicer canariense in the Caldera de Taburiente National Park (La Palma, Canary Islands).</title>
        <authorList>
            <person name="Leon-Barrios M."/>
            <person name="Perez-Yepez J."/>
            <person name="Flores-Felix J.D."/>
            <person name="Ramirez-Baena M.H."/>
            <person name="Pulido-Suarez L."/>
            <person name="Igual J.M."/>
            <person name="Velazquez E."/>
            <person name="Peix A."/>
        </authorList>
    </citation>
    <scope>NUCLEOTIDE SEQUENCE [LARGE SCALE GENOMIC DNA]</scope>
    <source>
        <strain evidence="1 2">CCANP35</strain>
    </source>
</reference>
<evidence type="ECO:0000313" key="2">
    <source>
        <dbReference type="Proteomes" id="UP000558284"/>
    </source>
</evidence>